<name>A0ABQ7XTQ5_BRANA</name>
<dbReference type="EMBL" id="JAGKQM010000019">
    <property type="protein sequence ID" value="KAH0859330.1"/>
    <property type="molecule type" value="Genomic_DNA"/>
</dbReference>
<sequence length="79" mass="8678">SLINTCINNNFTYPLRLHAVSIITDRSSHSGLCDPFTGAATFYGGLQTNFFTGFFSLYPHLSFVILPSKISPVVIDLAH</sequence>
<gene>
    <name evidence="1" type="ORF">HID58_087591</name>
</gene>
<reference evidence="1 2" key="1">
    <citation type="submission" date="2021-05" db="EMBL/GenBank/DDBJ databases">
        <title>Genome Assembly of Synthetic Allotetraploid Brassica napus Reveals Homoeologous Exchanges between Subgenomes.</title>
        <authorList>
            <person name="Davis J.T."/>
        </authorList>
    </citation>
    <scope>NUCLEOTIDE SEQUENCE [LARGE SCALE GENOMIC DNA]</scope>
    <source>
        <strain evidence="2">cv. Da-Ae</strain>
        <tissue evidence="1">Seedling</tissue>
    </source>
</reference>
<dbReference type="Proteomes" id="UP000824890">
    <property type="component" value="Unassembled WGS sequence"/>
</dbReference>
<keyword evidence="2" id="KW-1185">Reference proteome</keyword>
<feature type="non-terminal residue" evidence="1">
    <location>
        <position position="1"/>
    </location>
</feature>
<protein>
    <submittedName>
        <fullName evidence="1">Uncharacterized protein</fullName>
    </submittedName>
</protein>
<proteinExistence type="predicted"/>
<accession>A0ABQ7XTQ5</accession>
<comment type="caution">
    <text evidence="1">The sequence shown here is derived from an EMBL/GenBank/DDBJ whole genome shotgun (WGS) entry which is preliminary data.</text>
</comment>
<organism evidence="1 2">
    <name type="scientific">Brassica napus</name>
    <name type="common">Rape</name>
    <dbReference type="NCBI Taxonomy" id="3708"/>
    <lineage>
        <taxon>Eukaryota</taxon>
        <taxon>Viridiplantae</taxon>
        <taxon>Streptophyta</taxon>
        <taxon>Embryophyta</taxon>
        <taxon>Tracheophyta</taxon>
        <taxon>Spermatophyta</taxon>
        <taxon>Magnoliopsida</taxon>
        <taxon>eudicotyledons</taxon>
        <taxon>Gunneridae</taxon>
        <taxon>Pentapetalae</taxon>
        <taxon>rosids</taxon>
        <taxon>malvids</taxon>
        <taxon>Brassicales</taxon>
        <taxon>Brassicaceae</taxon>
        <taxon>Brassiceae</taxon>
        <taxon>Brassica</taxon>
    </lineage>
</organism>
<evidence type="ECO:0000313" key="1">
    <source>
        <dbReference type="EMBL" id="KAH0859330.1"/>
    </source>
</evidence>
<evidence type="ECO:0000313" key="2">
    <source>
        <dbReference type="Proteomes" id="UP000824890"/>
    </source>
</evidence>